<gene>
    <name evidence="3" type="ORF">M2127_002296</name>
</gene>
<feature type="region of interest" description="Disordered" evidence="1">
    <location>
        <begin position="97"/>
        <end position="127"/>
    </location>
</feature>
<name>A0AA43MA71_9BURK</name>
<dbReference type="EMBL" id="JARXYA010000024">
    <property type="protein sequence ID" value="MDH6504966.1"/>
    <property type="molecule type" value="Genomic_DNA"/>
</dbReference>
<evidence type="ECO:0000313" key="4">
    <source>
        <dbReference type="Proteomes" id="UP001161160"/>
    </source>
</evidence>
<keyword evidence="2" id="KW-1133">Transmembrane helix</keyword>
<feature type="region of interest" description="Disordered" evidence="1">
    <location>
        <begin position="1"/>
        <end position="51"/>
    </location>
</feature>
<dbReference type="AlphaFoldDB" id="A0AA43MA71"/>
<protein>
    <submittedName>
        <fullName evidence="3">Uncharacterized protein</fullName>
    </submittedName>
</protein>
<comment type="caution">
    <text evidence="3">The sequence shown here is derived from an EMBL/GenBank/DDBJ whole genome shotgun (WGS) entry which is preliminary data.</text>
</comment>
<keyword evidence="2" id="KW-0472">Membrane</keyword>
<keyword evidence="4" id="KW-1185">Reference proteome</keyword>
<reference evidence="3" key="1">
    <citation type="submission" date="2023-04" db="EMBL/GenBank/DDBJ databases">
        <title>Genome Encyclopedia of Bacteria and Archaea VI: Functional Genomics of Type Strains.</title>
        <authorList>
            <person name="Whitman W."/>
        </authorList>
    </citation>
    <scope>NUCLEOTIDE SEQUENCE</scope>
    <source>
        <strain evidence="3">Enz.4-51</strain>
    </source>
</reference>
<organism evidence="3 4">
    <name type="scientific">Polynucleobacter sphagniphilus</name>
    <dbReference type="NCBI Taxonomy" id="1743169"/>
    <lineage>
        <taxon>Bacteria</taxon>
        <taxon>Pseudomonadati</taxon>
        <taxon>Pseudomonadota</taxon>
        <taxon>Betaproteobacteria</taxon>
        <taxon>Burkholderiales</taxon>
        <taxon>Burkholderiaceae</taxon>
        <taxon>Polynucleobacter</taxon>
    </lineage>
</organism>
<sequence length="210" mass="23439">MTEGEKKKGFAGLSSLESSVNPIISDPLPETPSQEVKAESEAQVNSKPAPPPPISKVVPQYTYSPEIDFIKKYWLWIAAGIFLIYIFASQDSKKSPPSDYSASNTYTPVPSYSPPPYTPGLTESKPTYGSNNVLSASEIYYCKAEELRIESNKQTVDRSDDFSLSRFNQTVQDYNSRCSQYRYHDSAMNSANAALELNRYSIEAQGRARM</sequence>
<accession>A0AA43MA71</accession>
<dbReference type="Proteomes" id="UP001161160">
    <property type="component" value="Unassembled WGS sequence"/>
</dbReference>
<dbReference type="RefSeq" id="WP_280757131.1">
    <property type="nucleotide sequence ID" value="NZ_JARXXW010000011.1"/>
</dbReference>
<feature type="transmembrane region" description="Helical" evidence="2">
    <location>
        <begin position="73"/>
        <end position="88"/>
    </location>
</feature>
<evidence type="ECO:0000256" key="2">
    <source>
        <dbReference type="SAM" id="Phobius"/>
    </source>
</evidence>
<proteinExistence type="predicted"/>
<evidence type="ECO:0000256" key="1">
    <source>
        <dbReference type="SAM" id="MobiDB-lite"/>
    </source>
</evidence>
<evidence type="ECO:0000313" key="3">
    <source>
        <dbReference type="EMBL" id="MDH6504966.1"/>
    </source>
</evidence>
<keyword evidence="2" id="KW-0812">Transmembrane</keyword>